<evidence type="ECO:0000313" key="7">
    <source>
        <dbReference type="EMBL" id="AKH37044.1"/>
    </source>
</evidence>
<accession>A0A0F7KE25</accession>
<evidence type="ECO:0000256" key="1">
    <source>
        <dbReference type="ARBA" id="ARBA00022649"/>
    </source>
</evidence>
<reference evidence="7 9" key="2">
    <citation type="journal article" date="2016" name="Genome Announc.">
        <title>Genome Sequence of Nitrosomonas communis Strain Nm2, a Mesophilic Ammonia-Oxidizing Bacterium Isolated from Mediterranean Soil.</title>
        <authorList>
            <person name="Kozlowski J.A."/>
            <person name="Kits K.D."/>
            <person name="Stein L.Y."/>
        </authorList>
    </citation>
    <scope>NUCLEOTIDE SEQUENCE [LARGE SCALE GENOMIC DNA]</scope>
    <source>
        <strain evidence="7 9">Nm2</strain>
    </source>
</reference>
<dbReference type="InterPro" id="IPR002716">
    <property type="entry name" value="PIN_dom"/>
</dbReference>
<keyword evidence="9" id="KW-1185">Reference proteome</keyword>
<keyword evidence="1" id="KW-1277">Toxin-antitoxin system</keyword>
<keyword evidence="4" id="KW-0378">Hydrolase</keyword>
<keyword evidence="2" id="KW-0540">Nuclease</keyword>
<evidence type="ECO:0000256" key="2">
    <source>
        <dbReference type="ARBA" id="ARBA00022722"/>
    </source>
</evidence>
<dbReference type="CDD" id="cd18760">
    <property type="entry name" value="PIN_MtVapC3-like"/>
    <property type="match status" value="1"/>
</dbReference>
<dbReference type="RefSeq" id="WP_046849139.1">
    <property type="nucleotide sequence ID" value="NZ_CP011451.1"/>
</dbReference>
<evidence type="ECO:0000256" key="4">
    <source>
        <dbReference type="ARBA" id="ARBA00022801"/>
    </source>
</evidence>
<dbReference type="PANTHER" id="PTHR42740:SF1">
    <property type="entry name" value="RIBONUCLEASE VAPC3"/>
    <property type="match status" value="1"/>
</dbReference>
<reference evidence="9" key="1">
    <citation type="submission" date="2015-05" db="EMBL/GenBank/DDBJ databases">
        <title>Draft genome of Nitrosomonas communis strain Nm2.</title>
        <authorList>
            <person name="Kozlowski J.A."/>
            <person name="Kits K.D."/>
            <person name="Stein L.Y."/>
        </authorList>
    </citation>
    <scope>NUCLEOTIDE SEQUENCE [LARGE SCALE GENOMIC DNA]</scope>
    <source>
        <strain evidence="9">Nm2</strain>
    </source>
</reference>
<dbReference type="PANTHER" id="PTHR42740">
    <property type="entry name" value="RIBONUCLEASE VAPC3"/>
    <property type="match status" value="1"/>
</dbReference>
<dbReference type="GO" id="GO:0046872">
    <property type="term" value="F:metal ion binding"/>
    <property type="evidence" value="ECO:0007669"/>
    <property type="project" value="UniProtKB-KW"/>
</dbReference>
<dbReference type="EMBL" id="VNHT01000003">
    <property type="protein sequence ID" value="TYP93278.1"/>
    <property type="molecule type" value="Genomic_DNA"/>
</dbReference>
<dbReference type="PATRIC" id="fig|44574.3.peg.772"/>
<dbReference type="EMBL" id="CP011451">
    <property type="protein sequence ID" value="AKH37044.1"/>
    <property type="molecule type" value="Genomic_DNA"/>
</dbReference>
<reference evidence="8 10" key="3">
    <citation type="submission" date="2019-07" db="EMBL/GenBank/DDBJ databases">
        <title>Active sludge and wastewater microbial communities from Klosterneuburg, Austria.</title>
        <authorList>
            <person name="Wagner M."/>
        </authorList>
    </citation>
    <scope>NUCLEOTIDE SEQUENCE [LARGE SCALE GENOMIC DNA]</scope>
    <source>
        <strain evidence="8 10">Nm2</strain>
    </source>
</reference>
<keyword evidence="5" id="KW-0460">Magnesium</keyword>
<dbReference type="KEGG" id="nco:AAW31_03235"/>
<proteinExistence type="predicted"/>
<sequence length="133" mass="15203">MILIDSSVWIDYFNGLDTPQTSKLDMLLGVEPLGIGDLILIEVLQGFRIDKDYETAKQLLTSLSIFNMLNMEIAIKSVDNFRHLRKRGITIRKTVDTIIATFCIEEKYPLLFSDRDFLPFAEYLGLHAVTTNT</sequence>
<dbReference type="Proteomes" id="UP000324176">
    <property type="component" value="Unassembled WGS sequence"/>
</dbReference>
<evidence type="ECO:0000259" key="6">
    <source>
        <dbReference type="Pfam" id="PF01850"/>
    </source>
</evidence>
<organism evidence="7 9">
    <name type="scientific">Nitrosomonas communis</name>
    <dbReference type="NCBI Taxonomy" id="44574"/>
    <lineage>
        <taxon>Bacteria</taxon>
        <taxon>Pseudomonadati</taxon>
        <taxon>Pseudomonadota</taxon>
        <taxon>Betaproteobacteria</taxon>
        <taxon>Nitrosomonadales</taxon>
        <taxon>Nitrosomonadaceae</taxon>
        <taxon>Nitrosomonas</taxon>
    </lineage>
</organism>
<dbReference type="Proteomes" id="UP000034156">
    <property type="component" value="Chromosome"/>
</dbReference>
<dbReference type="SUPFAM" id="SSF88723">
    <property type="entry name" value="PIN domain-like"/>
    <property type="match status" value="1"/>
</dbReference>
<dbReference type="InterPro" id="IPR029060">
    <property type="entry name" value="PIN-like_dom_sf"/>
</dbReference>
<evidence type="ECO:0000256" key="5">
    <source>
        <dbReference type="ARBA" id="ARBA00022842"/>
    </source>
</evidence>
<dbReference type="Pfam" id="PF01850">
    <property type="entry name" value="PIN"/>
    <property type="match status" value="1"/>
</dbReference>
<evidence type="ECO:0000313" key="9">
    <source>
        <dbReference type="Proteomes" id="UP000034156"/>
    </source>
</evidence>
<dbReference type="GO" id="GO:0004540">
    <property type="term" value="F:RNA nuclease activity"/>
    <property type="evidence" value="ECO:0007669"/>
    <property type="project" value="TreeGrafter"/>
</dbReference>
<evidence type="ECO:0000256" key="3">
    <source>
        <dbReference type="ARBA" id="ARBA00022723"/>
    </source>
</evidence>
<name>A0A0F7KE25_9PROT</name>
<evidence type="ECO:0000313" key="10">
    <source>
        <dbReference type="Proteomes" id="UP000324176"/>
    </source>
</evidence>
<dbReference type="AlphaFoldDB" id="A0A0F7KE25"/>
<dbReference type="Gene3D" id="3.40.50.1010">
    <property type="entry name" value="5'-nuclease"/>
    <property type="match status" value="1"/>
</dbReference>
<gene>
    <name evidence="7" type="ORF">AAW31_03235</name>
    <name evidence="8" type="ORF">BCL69_100388</name>
</gene>
<feature type="domain" description="PIN" evidence="6">
    <location>
        <begin position="2"/>
        <end position="118"/>
    </location>
</feature>
<dbReference type="InterPro" id="IPR051749">
    <property type="entry name" value="PINc/VapC_TA_RNase"/>
</dbReference>
<keyword evidence="3" id="KW-0479">Metal-binding</keyword>
<dbReference type="GO" id="GO:0016787">
    <property type="term" value="F:hydrolase activity"/>
    <property type="evidence" value="ECO:0007669"/>
    <property type="project" value="UniProtKB-KW"/>
</dbReference>
<dbReference type="OrthoDB" id="9811788at2"/>
<evidence type="ECO:0000313" key="8">
    <source>
        <dbReference type="EMBL" id="TYP93278.1"/>
    </source>
</evidence>
<protein>
    <submittedName>
        <fullName evidence="7">Twitching motility protein PilT</fullName>
    </submittedName>
</protein>